<dbReference type="PROSITE" id="PS00678">
    <property type="entry name" value="WD_REPEATS_1"/>
    <property type="match status" value="1"/>
</dbReference>
<protein>
    <submittedName>
        <fullName evidence="8">Uncharacterized protein</fullName>
    </submittedName>
</protein>
<dbReference type="GO" id="GO:0048188">
    <property type="term" value="C:Set1C/COMPASS complex"/>
    <property type="evidence" value="ECO:0007669"/>
    <property type="project" value="InterPro"/>
</dbReference>
<dbReference type="PROSITE" id="PS50082">
    <property type="entry name" value="WD_REPEATS_2"/>
    <property type="match status" value="1"/>
</dbReference>
<feature type="repeat" description="WD" evidence="5">
    <location>
        <begin position="53"/>
        <end position="86"/>
    </location>
</feature>
<dbReference type="PANTHER" id="PTHR44040:SF1">
    <property type="entry name" value="RETINOBLASTOMA-BINDING PROTEIN 5"/>
    <property type="match status" value="1"/>
</dbReference>
<dbReference type="Pfam" id="PF00400">
    <property type="entry name" value="WD40"/>
    <property type="match status" value="2"/>
</dbReference>
<evidence type="ECO:0000313" key="7">
    <source>
        <dbReference type="Proteomes" id="UP000887540"/>
    </source>
</evidence>
<dbReference type="InterPro" id="IPR036322">
    <property type="entry name" value="WD40_repeat_dom_sf"/>
</dbReference>
<dbReference type="SMART" id="SM00320">
    <property type="entry name" value="WD40"/>
    <property type="match status" value="6"/>
</dbReference>
<proteinExistence type="predicted"/>
<evidence type="ECO:0000256" key="1">
    <source>
        <dbReference type="ARBA" id="ARBA00004123"/>
    </source>
</evidence>
<keyword evidence="3" id="KW-0677">Repeat</keyword>
<dbReference type="SUPFAM" id="SSF50978">
    <property type="entry name" value="WD40 repeat-like"/>
    <property type="match status" value="1"/>
</dbReference>
<dbReference type="PROSITE" id="PS50294">
    <property type="entry name" value="WD_REPEATS_REGION"/>
    <property type="match status" value="1"/>
</dbReference>
<accession>A0A914EEU9</accession>
<dbReference type="Gene3D" id="2.130.10.10">
    <property type="entry name" value="YVTN repeat-like/Quinoprotein amine dehydrogenase"/>
    <property type="match status" value="1"/>
</dbReference>
<evidence type="ECO:0000256" key="3">
    <source>
        <dbReference type="ARBA" id="ARBA00022737"/>
    </source>
</evidence>
<keyword evidence="2 5" id="KW-0853">WD repeat</keyword>
<dbReference type="InterPro" id="IPR019775">
    <property type="entry name" value="WD40_repeat_CS"/>
</dbReference>
<sequence length="491" mass="55676">MGSYPEEFDGFLELAAQANYCKFNRLGTLIAVGTMDGRVFIFDFIAQSISRIFNAHVQSISSLCWSRNSRKLLTGSVDGCIAIWDVLLNQQLCIISFNASILSTLINPRNENQILTLPLGFLPIIHNLQTGTSVKLDLKSVGIEESVSAVVFDRRGQYIIVGTSKGHIVIYNVIDLKTVAICKQSARFLNQIKNIAITRRKDFIYTNSQDHIIRCYDFNQLLDSGIFMNAVEPLQKFEDNIGKTSWQFICTSIDGSYVCATASKRQSMYIWEKNTGTIVKELSVDKAWKEKLPKLLQNTAYFGNPITDVQWHPTKPVILTVSSGVVSIWTQVFVENWSAFAPDFIALEENRKYVERESEFDFEDEDADIVEQDVKIEDEDAIDVVGIEHVPEVFSSDESLDLSTDIKNPNNQLWFLPVNSIIDNPEVDLLQLISAAESKKETNLKVKKERNMKVKKERIDEVIENCPSSIDRMIQSIPKKRGRPPKPKTKQ</sequence>
<organism evidence="7 8">
    <name type="scientific">Acrobeloides nanus</name>
    <dbReference type="NCBI Taxonomy" id="290746"/>
    <lineage>
        <taxon>Eukaryota</taxon>
        <taxon>Metazoa</taxon>
        <taxon>Ecdysozoa</taxon>
        <taxon>Nematoda</taxon>
        <taxon>Chromadorea</taxon>
        <taxon>Rhabditida</taxon>
        <taxon>Tylenchina</taxon>
        <taxon>Cephalobomorpha</taxon>
        <taxon>Cephaloboidea</taxon>
        <taxon>Cephalobidae</taxon>
        <taxon>Acrobeloides</taxon>
    </lineage>
</organism>
<dbReference type="InterPro" id="IPR037850">
    <property type="entry name" value="RBBP5/Swd1"/>
</dbReference>
<evidence type="ECO:0000256" key="6">
    <source>
        <dbReference type="SAM" id="MobiDB-lite"/>
    </source>
</evidence>
<feature type="region of interest" description="Disordered" evidence="6">
    <location>
        <begin position="470"/>
        <end position="491"/>
    </location>
</feature>
<evidence type="ECO:0000256" key="2">
    <source>
        <dbReference type="ARBA" id="ARBA00022574"/>
    </source>
</evidence>
<dbReference type="Proteomes" id="UP000887540">
    <property type="component" value="Unplaced"/>
</dbReference>
<reference evidence="8" key="1">
    <citation type="submission" date="2022-11" db="UniProtKB">
        <authorList>
            <consortium name="WormBaseParasite"/>
        </authorList>
    </citation>
    <scope>IDENTIFICATION</scope>
</reference>
<dbReference type="InterPro" id="IPR015943">
    <property type="entry name" value="WD40/YVTN_repeat-like_dom_sf"/>
</dbReference>
<evidence type="ECO:0000313" key="8">
    <source>
        <dbReference type="WBParaSite" id="ACRNAN_scaffold7569.g7057.t1"/>
    </source>
</evidence>
<comment type="subcellular location">
    <subcellularLocation>
        <location evidence="1">Nucleus</location>
    </subcellularLocation>
</comment>
<evidence type="ECO:0000256" key="5">
    <source>
        <dbReference type="PROSITE-ProRule" id="PRU00221"/>
    </source>
</evidence>
<dbReference type="PANTHER" id="PTHR44040">
    <property type="entry name" value="RETINOBLASTOMA-BINDING PROTEIN 5"/>
    <property type="match status" value="1"/>
</dbReference>
<dbReference type="WBParaSite" id="ACRNAN_scaffold7569.g7057.t1">
    <property type="protein sequence ID" value="ACRNAN_scaffold7569.g7057.t1"/>
    <property type="gene ID" value="ACRNAN_scaffold7569.g7057"/>
</dbReference>
<name>A0A914EEU9_9BILA</name>
<evidence type="ECO:0000256" key="4">
    <source>
        <dbReference type="ARBA" id="ARBA00023242"/>
    </source>
</evidence>
<dbReference type="InterPro" id="IPR001680">
    <property type="entry name" value="WD40_rpt"/>
</dbReference>
<dbReference type="AlphaFoldDB" id="A0A914EEU9"/>
<keyword evidence="7" id="KW-1185">Reference proteome</keyword>
<feature type="compositionally biased region" description="Basic residues" evidence="6">
    <location>
        <begin position="478"/>
        <end position="491"/>
    </location>
</feature>
<keyword evidence="4" id="KW-0539">Nucleus</keyword>